<dbReference type="Proteomes" id="UP000709959">
    <property type="component" value="Unassembled WGS sequence"/>
</dbReference>
<evidence type="ECO:0008006" key="3">
    <source>
        <dbReference type="Google" id="ProtNLM"/>
    </source>
</evidence>
<name>A0A936F4M1_9BACT</name>
<evidence type="ECO:0000313" key="1">
    <source>
        <dbReference type="EMBL" id="MBK8573941.1"/>
    </source>
</evidence>
<sequence>MDRKQFLTLACGLGACGCATRLAAHSRALDSPGPLPVEDPRLGFARHQVARLIGFMGAGLPAEACAGVIEQAGRECAKLTQLHARFKHDPEGYFEAGKKNWGTEFTWDKPKGIITVTVAEGPCGCPLVDAKRTPALWCNCSVGYQKESFETVFGRPVKARLLASKLSGSKHCVFEVTVC</sequence>
<accession>A0A936F4M1</accession>
<dbReference type="EMBL" id="JADKCH010000033">
    <property type="protein sequence ID" value="MBK8573941.1"/>
    <property type="molecule type" value="Genomic_DNA"/>
</dbReference>
<protein>
    <recommendedName>
        <fullName evidence="3">Metanogen output domain-containing protein</fullName>
    </recommendedName>
</protein>
<evidence type="ECO:0000313" key="2">
    <source>
        <dbReference type="Proteomes" id="UP000709959"/>
    </source>
</evidence>
<gene>
    <name evidence="1" type="ORF">IPN91_15265</name>
</gene>
<organism evidence="1 2">
    <name type="scientific">Candidatus Geothrix odensensis</name>
    <dbReference type="NCBI Taxonomy" id="2954440"/>
    <lineage>
        <taxon>Bacteria</taxon>
        <taxon>Pseudomonadati</taxon>
        <taxon>Acidobacteriota</taxon>
        <taxon>Holophagae</taxon>
        <taxon>Holophagales</taxon>
        <taxon>Holophagaceae</taxon>
        <taxon>Geothrix</taxon>
    </lineage>
</organism>
<reference evidence="1 2" key="1">
    <citation type="submission" date="2020-10" db="EMBL/GenBank/DDBJ databases">
        <title>Connecting structure to function with the recovery of over 1000 high-quality activated sludge metagenome-assembled genomes encoding full-length rRNA genes using long-read sequencing.</title>
        <authorList>
            <person name="Singleton C.M."/>
            <person name="Petriglieri F."/>
            <person name="Kristensen J.M."/>
            <person name="Kirkegaard R.H."/>
            <person name="Michaelsen T.Y."/>
            <person name="Andersen M.H."/>
            <person name="Karst S.M."/>
            <person name="Dueholm M.S."/>
            <person name="Nielsen P.H."/>
            <person name="Albertsen M."/>
        </authorList>
    </citation>
    <scope>NUCLEOTIDE SEQUENCE [LARGE SCALE GENOMIC DNA]</scope>
    <source>
        <strain evidence="1">OdNE_18-Q3-R46-58_MAXAC.008</strain>
    </source>
</reference>
<dbReference type="PROSITE" id="PS51257">
    <property type="entry name" value="PROKAR_LIPOPROTEIN"/>
    <property type="match status" value="1"/>
</dbReference>
<proteinExistence type="predicted"/>
<comment type="caution">
    <text evidence="1">The sequence shown here is derived from an EMBL/GenBank/DDBJ whole genome shotgun (WGS) entry which is preliminary data.</text>
</comment>
<dbReference type="AlphaFoldDB" id="A0A936F4M1"/>